<comment type="subcellular location">
    <subcellularLocation>
        <location evidence="1">Cell envelope</location>
    </subcellularLocation>
</comment>
<dbReference type="Gene3D" id="1.20.1420.20">
    <property type="entry name" value="M75 peptidase, HXXE motif"/>
    <property type="match status" value="1"/>
</dbReference>
<name>A0ABY9X4H7_9BACT</name>
<feature type="chain" id="PRO_5045190939" evidence="4">
    <location>
        <begin position="21"/>
        <end position="366"/>
    </location>
</feature>
<proteinExistence type="predicted"/>
<organism evidence="6 7">
    <name type="scientific">Archangium minus</name>
    <dbReference type="NCBI Taxonomy" id="83450"/>
    <lineage>
        <taxon>Bacteria</taxon>
        <taxon>Pseudomonadati</taxon>
        <taxon>Myxococcota</taxon>
        <taxon>Myxococcia</taxon>
        <taxon>Myxococcales</taxon>
        <taxon>Cystobacterineae</taxon>
        <taxon>Archangiaceae</taxon>
        <taxon>Archangium</taxon>
    </lineage>
</organism>
<feature type="signal peptide" evidence="4">
    <location>
        <begin position="1"/>
        <end position="20"/>
    </location>
</feature>
<dbReference type="InterPro" id="IPR038352">
    <property type="entry name" value="Imelysin_sf"/>
</dbReference>
<dbReference type="InterPro" id="IPR034984">
    <property type="entry name" value="Imelysin-like_IPPA"/>
</dbReference>
<evidence type="ECO:0000256" key="1">
    <source>
        <dbReference type="ARBA" id="ARBA00004196"/>
    </source>
</evidence>
<sequence length="366" mass="38954">MSPILRRLIPAAVLLSLALASCGDSQGTALRTAFLKELAGDIALPAYREFDTRTEALAGALATLDTTPTEATLTEAQSAWRAARAAWLRQESFRIGPAEDQHVSAAVNQVPSTTGIDSLLAGDAPLTEAAVAELGANRKGMLAMEYLLFDAEGGNTAVLSRLTDGNAGTRRRTYLKALGAVMHTSATAVRTAWEPEQDNYVAQLSNAGNDGSTYATQKDAVDTVVNRLIASVETAEMKLSKPLGFDTGGTVRPDQEDARRSDNTLRDLEDMRQSMERVWLGANGDGGLSRVVAHSNKQVDETVRGDLAAVRSALEAIPPPLRTALTGDRESVENARAAFSRLRATLTSEVVANLGVTLKFNDNDGD</sequence>
<dbReference type="EMBL" id="CP043494">
    <property type="protein sequence ID" value="WNG50274.1"/>
    <property type="molecule type" value="Genomic_DNA"/>
</dbReference>
<gene>
    <name evidence="6" type="ORF">F0U60_43695</name>
</gene>
<protein>
    <submittedName>
        <fullName evidence="6">Imelysin family protein</fullName>
    </submittedName>
</protein>
<keyword evidence="2 4" id="KW-0732">Signal</keyword>
<evidence type="ECO:0000256" key="3">
    <source>
        <dbReference type="SAM" id="MobiDB-lite"/>
    </source>
</evidence>
<dbReference type="Proteomes" id="UP001611383">
    <property type="component" value="Chromosome"/>
</dbReference>
<evidence type="ECO:0000313" key="7">
    <source>
        <dbReference type="Proteomes" id="UP001611383"/>
    </source>
</evidence>
<feature type="region of interest" description="Disordered" evidence="3">
    <location>
        <begin position="244"/>
        <end position="263"/>
    </location>
</feature>
<accession>A0ABY9X4H7</accession>
<feature type="domain" description="Imelysin-like" evidence="5">
    <location>
        <begin position="43"/>
        <end position="346"/>
    </location>
</feature>
<evidence type="ECO:0000256" key="4">
    <source>
        <dbReference type="SAM" id="SignalP"/>
    </source>
</evidence>
<evidence type="ECO:0000313" key="6">
    <source>
        <dbReference type="EMBL" id="WNG50274.1"/>
    </source>
</evidence>
<keyword evidence="7" id="KW-1185">Reference proteome</keyword>
<dbReference type="PROSITE" id="PS51257">
    <property type="entry name" value="PROKAR_LIPOPROTEIN"/>
    <property type="match status" value="1"/>
</dbReference>
<reference evidence="6 7" key="1">
    <citation type="submission" date="2019-08" db="EMBL/GenBank/DDBJ databases">
        <title>Archangium and Cystobacter genomes.</title>
        <authorList>
            <person name="Chen I.-C.K."/>
            <person name="Wielgoss S."/>
        </authorList>
    </citation>
    <scope>NUCLEOTIDE SEQUENCE [LARGE SCALE GENOMIC DNA]</scope>
    <source>
        <strain evidence="6 7">Cbm 6</strain>
    </source>
</reference>
<evidence type="ECO:0000259" key="5">
    <source>
        <dbReference type="Pfam" id="PF09375"/>
    </source>
</evidence>
<feature type="compositionally biased region" description="Basic and acidic residues" evidence="3">
    <location>
        <begin position="253"/>
        <end position="263"/>
    </location>
</feature>
<dbReference type="CDD" id="cd14659">
    <property type="entry name" value="Imelysin-like_IPPA"/>
    <property type="match status" value="1"/>
</dbReference>
<dbReference type="RefSeq" id="WP_395809147.1">
    <property type="nucleotide sequence ID" value="NZ_CP043494.1"/>
</dbReference>
<dbReference type="InterPro" id="IPR018976">
    <property type="entry name" value="Imelysin-like"/>
</dbReference>
<evidence type="ECO:0000256" key="2">
    <source>
        <dbReference type="ARBA" id="ARBA00022729"/>
    </source>
</evidence>
<dbReference type="Pfam" id="PF09375">
    <property type="entry name" value="Peptidase_M75"/>
    <property type="match status" value="1"/>
</dbReference>